<dbReference type="Proteomes" id="UP001500307">
    <property type="component" value="Unassembled WGS sequence"/>
</dbReference>
<keyword evidence="3" id="KW-1185">Reference proteome</keyword>
<dbReference type="Pfam" id="PF12867">
    <property type="entry name" value="DinB_2"/>
    <property type="match status" value="1"/>
</dbReference>
<dbReference type="RefSeq" id="WP_346118290.1">
    <property type="nucleotide sequence ID" value="NZ_BAABGU010000008.1"/>
</dbReference>
<reference evidence="3" key="1">
    <citation type="journal article" date="2019" name="Int. J. Syst. Evol. Microbiol.">
        <title>The Global Catalogue of Microorganisms (GCM) 10K type strain sequencing project: providing services to taxonomists for standard genome sequencing and annotation.</title>
        <authorList>
            <consortium name="The Broad Institute Genomics Platform"/>
            <consortium name="The Broad Institute Genome Sequencing Center for Infectious Disease"/>
            <person name="Wu L."/>
            <person name="Ma J."/>
        </authorList>
    </citation>
    <scope>NUCLEOTIDE SEQUENCE [LARGE SCALE GENOMIC DNA]</scope>
    <source>
        <strain evidence="3">JCM 3175</strain>
    </source>
</reference>
<dbReference type="InterPro" id="IPR024775">
    <property type="entry name" value="DinB-like"/>
</dbReference>
<dbReference type="GO" id="GO:0016853">
    <property type="term" value="F:isomerase activity"/>
    <property type="evidence" value="ECO:0007669"/>
    <property type="project" value="UniProtKB-KW"/>
</dbReference>
<dbReference type="InterPro" id="IPR034660">
    <property type="entry name" value="DinB/YfiT-like"/>
</dbReference>
<proteinExistence type="predicted"/>
<evidence type="ECO:0000313" key="3">
    <source>
        <dbReference type="Proteomes" id="UP001500307"/>
    </source>
</evidence>
<dbReference type="Gene3D" id="1.20.120.450">
    <property type="entry name" value="dinb family like domain"/>
    <property type="match status" value="1"/>
</dbReference>
<comment type="caution">
    <text evidence="2">The sequence shown here is derived from an EMBL/GenBank/DDBJ whole genome shotgun (WGS) entry which is preliminary data.</text>
</comment>
<protein>
    <submittedName>
        <fullName evidence="2">Maleylpyruvate isomerase N-terminal domain-containing protein</fullName>
    </submittedName>
</protein>
<accession>A0ABP8SFY2</accession>
<name>A0ABP8SFY2_9ACTN</name>
<sequence>MQQPPAITPETADWTFVITEGCAECGFSPQEVTATGDRLRATIPTWRAVLARNDATVRPAPTVWSPVEYACHVRDTCRIFRGRLELMLGEDDPVFANWDQDATAVEEGYFHQDPAVVADQLAVEAEATAAAFDAVRADRWERPGRRSNGSVFTVATFAVYFLHDIEHHVHDVTR</sequence>
<keyword evidence="2" id="KW-0413">Isomerase</keyword>
<evidence type="ECO:0000313" key="2">
    <source>
        <dbReference type="EMBL" id="GAA4567502.1"/>
    </source>
</evidence>
<feature type="domain" description="DinB-like" evidence="1">
    <location>
        <begin position="50"/>
        <end position="170"/>
    </location>
</feature>
<dbReference type="SUPFAM" id="SSF109854">
    <property type="entry name" value="DinB/YfiT-like putative metalloenzymes"/>
    <property type="match status" value="1"/>
</dbReference>
<organism evidence="2 3">
    <name type="scientific">Micromonospora coerulea</name>
    <dbReference type="NCBI Taxonomy" id="47856"/>
    <lineage>
        <taxon>Bacteria</taxon>
        <taxon>Bacillati</taxon>
        <taxon>Actinomycetota</taxon>
        <taxon>Actinomycetes</taxon>
        <taxon>Micromonosporales</taxon>
        <taxon>Micromonosporaceae</taxon>
        <taxon>Micromonospora</taxon>
    </lineage>
</organism>
<dbReference type="EMBL" id="BAABGU010000008">
    <property type="protein sequence ID" value="GAA4567502.1"/>
    <property type="molecule type" value="Genomic_DNA"/>
</dbReference>
<gene>
    <name evidence="2" type="ORF">GCM10023176_19900</name>
</gene>
<evidence type="ECO:0000259" key="1">
    <source>
        <dbReference type="Pfam" id="PF12867"/>
    </source>
</evidence>